<dbReference type="Pfam" id="PF10607">
    <property type="entry name" value="CTLH"/>
    <property type="match status" value="1"/>
</dbReference>
<feature type="region of interest" description="Disordered" evidence="1">
    <location>
        <begin position="603"/>
        <end position="633"/>
    </location>
</feature>
<proteinExistence type="predicted"/>
<dbReference type="InterPro" id="IPR050618">
    <property type="entry name" value="Ubq-SigPath_Reg"/>
</dbReference>
<sequence length="684" mass="76492">MDSTPLNWEALDALVIDFAKSENLIEELTPSSTSSPSPSSSSSYHSRLLIRQIRRSLEAGDVDVALDLLRLHAPFALDDHRLLFRLQKQKFIELLRKGTLEDRDAAINCLRTALAPCALDAYPEAYEEFKHVLLAFIYDKDDQSSPVAHEWSERRRFEIAGLISSVLRANLNAFDPLFPMTLRYLISIHKVFCLRQGDLSPIPDLIERLLLEERDPAAMPPENMYEASPFDEMDIQALAHAVELTRQGAVDSLKFAKGELFQAFQNELCRMKLNLSVLDELVYEYCVYRGIVDSANTSRPADVNKSGSGCCSLQNDSTVVNCCSSKFSDDEPSTDNAHMVGSPEGQLDVMITQTTDIDERYPLETAVNYEDCSTSGRHQPDSLKVELRNRNHGIGERNKRKRWRGRHEEIGFVSEVLSGSNREEAESSFMVGSEDKYDMALAMKELACRGMAAEVVEEINSMDPNFFVQNPDLLFQLKQVEFLKLVSSGDHSRALRVACSDLGPLAARDPVFLRPLKETLFALLRPNEEAFGEHLPLHSLANSIQVAIARRLGIDEPQLMKIMKATLYTHNEWFKIQMCKDRFEGMLRINSLKEVGTSLLADAASRSRSSDTSNPGSSQATMSSSSGVLEDVGSPAHVSSSDVTFDENAILKVMEFLALPRADAIHLLVQYNGNAETVIQQIFP</sequence>
<dbReference type="InterPro" id="IPR024964">
    <property type="entry name" value="CTLH/CRA"/>
</dbReference>
<accession>A0ABD3A2F4</accession>
<name>A0ABD3A2F4_9GENT</name>
<dbReference type="AlphaFoldDB" id="A0ABD3A2F4"/>
<feature type="domain" description="CTLH" evidence="2">
    <location>
        <begin position="46"/>
        <end position="102"/>
    </location>
</feature>
<evidence type="ECO:0000313" key="4">
    <source>
        <dbReference type="Proteomes" id="UP001630127"/>
    </source>
</evidence>
<evidence type="ECO:0000313" key="3">
    <source>
        <dbReference type="EMBL" id="KAL3525703.1"/>
    </source>
</evidence>
<evidence type="ECO:0000259" key="2">
    <source>
        <dbReference type="PROSITE" id="PS50897"/>
    </source>
</evidence>
<feature type="domain" description="CTLH" evidence="2">
    <location>
        <begin position="436"/>
        <end position="493"/>
    </location>
</feature>
<gene>
    <name evidence="3" type="ORF">ACH5RR_014075</name>
</gene>
<organism evidence="3 4">
    <name type="scientific">Cinchona calisaya</name>
    <dbReference type="NCBI Taxonomy" id="153742"/>
    <lineage>
        <taxon>Eukaryota</taxon>
        <taxon>Viridiplantae</taxon>
        <taxon>Streptophyta</taxon>
        <taxon>Embryophyta</taxon>
        <taxon>Tracheophyta</taxon>
        <taxon>Spermatophyta</taxon>
        <taxon>Magnoliopsida</taxon>
        <taxon>eudicotyledons</taxon>
        <taxon>Gunneridae</taxon>
        <taxon>Pentapetalae</taxon>
        <taxon>asterids</taxon>
        <taxon>lamiids</taxon>
        <taxon>Gentianales</taxon>
        <taxon>Rubiaceae</taxon>
        <taxon>Cinchonoideae</taxon>
        <taxon>Cinchoneae</taxon>
        <taxon>Cinchona</taxon>
    </lineage>
</organism>
<comment type="caution">
    <text evidence="3">The sequence shown here is derived from an EMBL/GenBank/DDBJ whole genome shotgun (WGS) entry which is preliminary data.</text>
</comment>
<reference evidence="3 4" key="1">
    <citation type="submission" date="2024-11" db="EMBL/GenBank/DDBJ databases">
        <title>A near-complete genome assembly of Cinchona calisaya.</title>
        <authorList>
            <person name="Lian D.C."/>
            <person name="Zhao X.W."/>
            <person name="Wei L."/>
        </authorList>
    </citation>
    <scope>NUCLEOTIDE SEQUENCE [LARGE SCALE GENOMIC DNA]</scope>
    <source>
        <tissue evidence="3">Nenye</tissue>
    </source>
</reference>
<feature type="compositionally biased region" description="Low complexity" evidence="1">
    <location>
        <begin position="603"/>
        <end position="626"/>
    </location>
</feature>
<dbReference type="InterPro" id="IPR006595">
    <property type="entry name" value="CTLH_C"/>
</dbReference>
<evidence type="ECO:0000256" key="1">
    <source>
        <dbReference type="SAM" id="MobiDB-lite"/>
    </source>
</evidence>
<dbReference type="Proteomes" id="UP001630127">
    <property type="component" value="Unassembled WGS sequence"/>
</dbReference>
<protein>
    <recommendedName>
        <fullName evidence="2">CTLH domain-containing protein</fullName>
    </recommendedName>
</protein>
<keyword evidence="4" id="KW-1185">Reference proteome</keyword>
<dbReference type="PROSITE" id="PS50897">
    <property type="entry name" value="CTLH"/>
    <property type="match status" value="2"/>
</dbReference>
<dbReference type="PANTHER" id="PTHR12864">
    <property type="entry name" value="RAN BINDING PROTEIN 9-RELATED"/>
    <property type="match status" value="1"/>
</dbReference>
<dbReference type="SMART" id="SM00668">
    <property type="entry name" value="CTLH"/>
    <property type="match status" value="2"/>
</dbReference>
<dbReference type="EMBL" id="JBJUIK010000006">
    <property type="protein sequence ID" value="KAL3525703.1"/>
    <property type="molecule type" value="Genomic_DNA"/>
</dbReference>